<keyword evidence="14" id="KW-1185">Reference proteome</keyword>
<evidence type="ECO:0000256" key="7">
    <source>
        <dbReference type="ARBA" id="ARBA00022840"/>
    </source>
</evidence>
<keyword evidence="5" id="KW-0808">Transferase</keyword>
<keyword evidence="6" id="KW-0547">Nucleotide-binding</keyword>
<dbReference type="InterPro" id="IPR036691">
    <property type="entry name" value="Endo/exonu/phosph_ase_sf"/>
</dbReference>
<dbReference type="EMBL" id="QJNS01000001">
    <property type="protein sequence ID" value="RYO95477.1"/>
    <property type="molecule type" value="Genomic_DNA"/>
</dbReference>
<evidence type="ECO:0000256" key="1">
    <source>
        <dbReference type="ARBA" id="ARBA00004123"/>
    </source>
</evidence>
<evidence type="ECO:0000259" key="12">
    <source>
        <dbReference type="Pfam" id="PF04928"/>
    </source>
</evidence>
<dbReference type="PANTHER" id="PTHR10682:SF23">
    <property type="entry name" value="POLYNUCLEOTIDE ADENYLYLTRANSFERASE"/>
    <property type="match status" value="1"/>
</dbReference>
<reference evidence="13 14" key="1">
    <citation type="submission" date="2018-06" db="EMBL/GenBank/DDBJ databases">
        <title>Complete Genomes of Monosporascus.</title>
        <authorList>
            <person name="Robinson A.J."/>
            <person name="Natvig D.O."/>
        </authorList>
    </citation>
    <scope>NUCLEOTIDE SEQUENCE [LARGE SCALE GENOMIC DNA]</scope>
    <source>
        <strain evidence="13 14">CBS 609.92</strain>
    </source>
</reference>
<dbReference type="Pfam" id="PF04928">
    <property type="entry name" value="PAP_central"/>
    <property type="match status" value="1"/>
</dbReference>
<evidence type="ECO:0000256" key="8">
    <source>
        <dbReference type="ARBA" id="ARBA00023242"/>
    </source>
</evidence>
<evidence type="ECO:0000256" key="5">
    <source>
        <dbReference type="ARBA" id="ARBA00022679"/>
    </source>
</evidence>
<evidence type="ECO:0000256" key="6">
    <source>
        <dbReference type="ARBA" id="ARBA00022741"/>
    </source>
</evidence>
<dbReference type="Gene3D" id="3.30.460.10">
    <property type="entry name" value="Beta Polymerase, domain 2"/>
    <property type="match status" value="1"/>
</dbReference>
<keyword evidence="8" id="KW-0539">Nucleus</keyword>
<dbReference type="InterPro" id="IPR007012">
    <property type="entry name" value="PolA_pol_cen_dom"/>
</dbReference>
<dbReference type="InterPro" id="IPR040459">
    <property type="entry name" value="MJ1316"/>
</dbReference>
<evidence type="ECO:0000256" key="4">
    <source>
        <dbReference type="ARBA" id="ARBA00022664"/>
    </source>
</evidence>
<dbReference type="InterPro" id="IPR009097">
    <property type="entry name" value="Cyclic_Pdiesterase"/>
</dbReference>
<comment type="subcellular location">
    <subcellularLocation>
        <location evidence="1">Nucleus</location>
    </subcellularLocation>
</comment>
<evidence type="ECO:0000256" key="3">
    <source>
        <dbReference type="ARBA" id="ARBA00012388"/>
    </source>
</evidence>
<sequence>MATAEATPEPAALPVGSYDTALCLIPPKHTWASIDRLRILYDKAYEKWPPHVNIVYPFVGVDSLSSASEMIVSELRAWKEASGAPKLRIRLGGADAFSHRQGSTILICDKDPVRAAGLSELRNRVLGALGRSPGSYQMHMTIGQSDDASSSSHEFLLKKASLLPAVEWDVEELHILIRGRMQVDGNLTSQMKIWGVIDLATLSISRIAEPTAIYETERLAQGDVDSERDVEAQNRYTSRLPYVFSSSEQKWKVYPGPSSQFKEESVPQSLTVASYNVLAEFEYPPSQDRYPLVIQNLLGKSGISDVVVLEEVTDDFLSYLLREDRVREEYPFTSCGPPEQSDIGPLPSHLNTVVLSKLSFSWEWVPFQRRHKGSMIIRFDSIGKRNGGVLLPAVLSTVHLTCGLTDGSVANKKLELQSILKYLSKKYPENPCIVAGDFNITTSAYTVNAALKKKAISSHTADNLTEMETMIAEAGLTDVWSFSRVQYGDSSFDEDQRHLCDVFEGEEGATFDPTVNELAAEMVGSGLNNRPQRYDRILVKGQGLFTISGFNMFGKNRGLLGSGAAADDGSGTQGKPSYASDHWGVRCSLKLASDTSEPTIDDSSKLSVELQVKAPPDSLTDVSELRECLSKQNAFPSERDIHEREAALALLKEAILDDGESGHVRGKPAFVVVPVGSYGLGVWTASSDIDCLCIGPISSRVFFALAVQRLRKAVTRGIKVLRRVNAHSGTMLELEVLGIKMDLQYCPSTFIAETWPHAMRLPPSDSVFTLPTQTLAKLKPVRDLYYIRRTIPDYAAFKVAYQLVKCWAKQRGIYAAKFGYLGGIHISILLSRVCKLLSYNSKSVSVPTILTTFFDHYAGFDWKSHMAFDPFFHKRLRYVRTPREPMVILGYHAPNLNTAHTASPPSVRTVSEELKRANALLSQEGMTWCGFIGSDGLTERAPEAGAAEFLNAYKTYVRIDVQFWGVSLAKGSGFVGWLESRCVMLLVDLNRGLPSMHARIWPARFVDRDTSDEDKDYQGYYLIGLDRLEGADNESMAKDQIKITIGTLRTVLEKFEGQIRGDEKYFDSKSCWMSASLVKQSEVSHLRLDGREWGEYTIGDDESEEEEEEEEEEDIEQLDRDADAPTSSKSKKRPVHGTTSIPSRPAYTGKFRSSADVISRLRWDPGMDSSDYIVGYNDRFLGIRERALDQWKSEQTDEEFIPQHRIEYFKRKSDGVIVWDRKKRTDDIFGSGVSNLPGKDAS</sequence>
<keyword evidence="4" id="KW-0507">mRNA processing</keyword>
<dbReference type="InterPro" id="IPR011068">
    <property type="entry name" value="NuclTrfase_I-like_C"/>
</dbReference>
<dbReference type="Proteomes" id="UP000294003">
    <property type="component" value="Unassembled WGS sequence"/>
</dbReference>
<feature type="compositionally biased region" description="Acidic residues" evidence="9">
    <location>
        <begin position="1098"/>
        <end position="1116"/>
    </location>
</feature>
<dbReference type="Gene3D" id="3.60.10.10">
    <property type="entry name" value="Endonuclease/exonuclease/phosphatase"/>
    <property type="match status" value="1"/>
</dbReference>
<dbReference type="SUPFAM" id="SSF81631">
    <property type="entry name" value="PAP/OAS1 substrate-binding domain"/>
    <property type="match status" value="1"/>
</dbReference>
<dbReference type="Pfam" id="PF03372">
    <property type="entry name" value="Exo_endo_phos"/>
    <property type="match status" value="1"/>
</dbReference>
<keyword evidence="7" id="KW-0067">ATP-binding</keyword>
<dbReference type="Pfam" id="PF13563">
    <property type="entry name" value="2_5_RNA_ligase2"/>
    <property type="match status" value="1"/>
</dbReference>
<feature type="region of interest" description="Disordered" evidence="9">
    <location>
        <begin position="1094"/>
        <end position="1147"/>
    </location>
</feature>
<evidence type="ECO:0000256" key="9">
    <source>
        <dbReference type="SAM" id="MobiDB-lite"/>
    </source>
</evidence>
<comment type="similarity">
    <text evidence="2">Belongs to the poly(A) polymerase family.</text>
</comment>
<accession>A0ABY0HKB4</accession>
<gene>
    <name evidence="13" type="ORF">DL762_000039</name>
</gene>
<evidence type="ECO:0000256" key="2">
    <source>
        <dbReference type="ARBA" id="ARBA00010912"/>
    </source>
</evidence>
<comment type="caution">
    <text evidence="13">The sequence shown here is derived from an EMBL/GenBank/DDBJ whole genome shotgun (WGS) entry which is preliminary data.</text>
</comment>
<dbReference type="Gene3D" id="1.10.1410.10">
    <property type="match status" value="1"/>
</dbReference>
<dbReference type="InterPro" id="IPR043519">
    <property type="entry name" value="NT_sf"/>
</dbReference>
<dbReference type="Gene3D" id="3.90.1140.10">
    <property type="entry name" value="Cyclic phosphodiesterase"/>
    <property type="match status" value="1"/>
</dbReference>
<evidence type="ECO:0000259" key="11">
    <source>
        <dbReference type="Pfam" id="PF04457"/>
    </source>
</evidence>
<dbReference type="Pfam" id="PF04457">
    <property type="entry name" value="MJ1316"/>
    <property type="match status" value="1"/>
</dbReference>
<evidence type="ECO:0000313" key="13">
    <source>
        <dbReference type="EMBL" id="RYO95477.1"/>
    </source>
</evidence>
<feature type="domain" description="MJ1316 RNA cyclic group end recognition" evidence="11">
    <location>
        <begin position="1151"/>
        <end position="1221"/>
    </location>
</feature>
<dbReference type="InterPro" id="IPR005135">
    <property type="entry name" value="Endo/exonuclease/phosphatase"/>
</dbReference>
<dbReference type="EC" id="2.7.7.19" evidence="3"/>
<protein>
    <recommendedName>
        <fullName evidence="3">polynucleotide adenylyltransferase</fullName>
        <ecNumber evidence="3">2.7.7.19</ecNumber>
    </recommendedName>
</protein>
<evidence type="ECO:0000259" key="10">
    <source>
        <dbReference type="Pfam" id="PF03372"/>
    </source>
</evidence>
<dbReference type="SUPFAM" id="SSF56219">
    <property type="entry name" value="DNase I-like"/>
    <property type="match status" value="1"/>
</dbReference>
<name>A0ABY0HKB4_9PEZI</name>
<dbReference type="SUPFAM" id="SSF81301">
    <property type="entry name" value="Nucleotidyltransferase"/>
    <property type="match status" value="1"/>
</dbReference>
<evidence type="ECO:0000313" key="14">
    <source>
        <dbReference type="Proteomes" id="UP000294003"/>
    </source>
</evidence>
<organism evidence="13 14">
    <name type="scientific">Monosporascus cannonballus</name>
    <dbReference type="NCBI Taxonomy" id="155416"/>
    <lineage>
        <taxon>Eukaryota</taxon>
        <taxon>Fungi</taxon>
        <taxon>Dikarya</taxon>
        <taxon>Ascomycota</taxon>
        <taxon>Pezizomycotina</taxon>
        <taxon>Sordariomycetes</taxon>
        <taxon>Xylariomycetidae</taxon>
        <taxon>Xylariales</taxon>
        <taxon>Xylariales incertae sedis</taxon>
        <taxon>Monosporascus</taxon>
    </lineage>
</organism>
<feature type="domain" description="Endonuclease/exonuclease/phosphatase" evidence="10">
    <location>
        <begin position="273"/>
        <end position="547"/>
    </location>
</feature>
<dbReference type="PANTHER" id="PTHR10682">
    <property type="entry name" value="POLY A POLYMERASE"/>
    <property type="match status" value="1"/>
</dbReference>
<proteinExistence type="inferred from homology"/>
<feature type="domain" description="Poly(A) polymerase central" evidence="12">
    <location>
        <begin position="797"/>
        <end position="922"/>
    </location>
</feature>
<dbReference type="SUPFAM" id="SSF55003">
    <property type="entry name" value="PAP/Archaeal CCA-adding enzyme, C-terminal domain"/>
    <property type="match status" value="1"/>
</dbReference>
<dbReference type="SUPFAM" id="SSF55144">
    <property type="entry name" value="LigT-like"/>
    <property type="match status" value="1"/>
</dbReference>